<evidence type="ECO:0000313" key="4">
    <source>
        <dbReference type="EMBL" id="MER5172374.1"/>
    </source>
</evidence>
<organism evidence="4 5">
    <name type="scientific">Thioclava kandeliae</name>
    <dbReference type="NCBI Taxonomy" id="3070818"/>
    <lineage>
        <taxon>Bacteria</taxon>
        <taxon>Pseudomonadati</taxon>
        <taxon>Pseudomonadota</taxon>
        <taxon>Alphaproteobacteria</taxon>
        <taxon>Rhodobacterales</taxon>
        <taxon>Paracoccaceae</taxon>
        <taxon>Thioclava</taxon>
    </lineage>
</organism>
<dbReference type="PROSITE" id="PS00380">
    <property type="entry name" value="RHODANESE_1"/>
    <property type="match status" value="1"/>
</dbReference>
<dbReference type="PROSITE" id="PS50206">
    <property type="entry name" value="RHODANESE_3"/>
    <property type="match status" value="2"/>
</dbReference>
<keyword evidence="2" id="KW-0677">Repeat</keyword>
<dbReference type="Gene3D" id="3.40.250.10">
    <property type="entry name" value="Rhodanese-like domain"/>
    <property type="match status" value="2"/>
</dbReference>
<dbReference type="EC" id="2.8.1.2" evidence="4"/>
<keyword evidence="1 4" id="KW-0808">Transferase</keyword>
<reference evidence="4 5" key="1">
    <citation type="submission" date="2024-01" db="EMBL/GenBank/DDBJ databases">
        <authorList>
            <person name="Deng Y."/>
            <person name="Su J."/>
        </authorList>
    </citation>
    <scope>NUCLEOTIDE SEQUENCE [LARGE SCALE GENOMIC DNA]</scope>
    <source>
        <strain evidence="4 5">CPCC 100088</strain>
    </source>
</reference>
<dbReference type="CDD" id="cd01448">
    <property type="entry name" value="TST_Repeat_1"/>
    <property type="match status" value="1"/>
</dbReference>
<name>A0ABV1SHJ0_9RHOB</name>
<dbReference type="InterPro" id="IPR001307">
    <property type="entry name" value="Thiosulphate_STrfase_CS"/>
</dbReference>
<dbReference type="Proteomes" id="UP001438953">
    <property type="component" value="Unassembled WGS sequence"/>
</dbReference>
<dbReference type="Pfam" id="PF00581">
    <property type="entry name" value="Rhodanese"/>
    <property type="match status" value="2"/>
</dbReference>
<reference evidence="4 5" key="2">
    <citation type="submission" date="2024-06" db="EMBL/GenBank/DDBJ databases">
        <title>Thioclava kandeliae sp. nov. from a rhizosphere soil sample of Kandelia candel in a mangrove.</title>
        <authorList>
            <person name="Mu T."/>
        </authorList>
    </citation>
    <scope>NUCLEOTIDE SEQUENCE [LARGE SCALE GENOMIC DNA]</scope>
    <source>
        <strain evidence="4 5">CPCC 100088</strain>
    </source>
</reference>
<evidence type="ECO:0000313" key="5">
    <source>
        <dbReference type="Proteomes" id="UP001438953"/>
    </source>
</evidence>
<feature type="domain" description="Rhodanese" evidence="3">
    <location>
        <begin position="164"/>
        <end position="279"/>
    </location>
</feature>
<dbReference type="PANTHER" id="PTHR11364">
    <property type="entry name" value="THIOSULFATE SULFERTANSFERASE"/>
    <property type="match status" value="1"/>
</dbReference>
<dbReference type="RefSeq" id="WP_350937169.1">
    <property type="nucleotide sequence ID" value="NZ_JAYWLC010000008.1"/>
</dbReference>
<dbReference type="InterPro" id="IPR001763">
    <property type="entry name" value="Rhodanese-like_dom"/>
</dbReference>
<dbReference type="GO" id="GO:0016784">
    <property type="term" value="F:3-mercaptopyruvate sulfurtransferase activity"/>
    <property type="evidence" value="ECO:0007669"/>
    <property type="project" value="UniProtKB-EC"/>
</dbReference>
<dbReference type="InterPro" id="IPR045078">
    <property type="entry name" value="TST/MPST-like"/>
</dbReference>
<comment type="caution">
    <text evidence="4">The sequence shown here is derived from an EMBL/GenBank/DDBJ whole genome shotgun (WGS) entry which is preliminary data.</text>
</comment>
<dbReference type="PANTHER" id="PTHR11364:SF27">
    <property type="entry name" value="SULFURTRANSFERASE"/>
    <property type="match status" value="1"/>
</dbReference>
<evidence type="ECO:0000256" key="1">
    <source>
        <dbReference type="ARBA" id="ARBA00022679"/>
    </source>
</evidence>
<feature type="domain" description="Rhodanese" evidence="3">
    <location>
        <begin position="18"/>
        <end position="135"/>
    </location>
</feature>
<sequence length="285" mass="30980">MTYPGPVVSADWLKDHLADPNVVIVDGTVHLADTGRNAKEEYAAAHIPGALFFDLDILADPDNPRPRKIPSRARFIDEVGKLGIAAGQHIVVYDVPGLYSAARVWWLFRQFGYDNVSVLDGGMVAWKAAGGALETGVVERSATVFASGESRDLLALAPDVLERSNAGQQIIDARTAGRWAGTETDRYPGARAGHIPNSLNLYWANLLDPQARTFLPDAEIDAKFREAGLDLDQPVTISCGSGLTACILALALHRLGRDDWQVYDGSWDEWGRNHDLPVAVKGEVQ</sequence>
<protein>
    <submittedName>
        <fullName evidence="4">3-mercaptopyruvate sulfurtransferase</fullName>
        <ecNumber evidence="4">2.8.1.2</ecNumber>
    </submittedName>
</protein>
<dbReference type="EMBL" id="JAYWLC010000008">
    <property type="protein sequence ID" value="MER5172374.1"/>
    <property type="molecule type" value="Genomic_DNA"/>
</dbReference>
<dbReference type="SMART" id="SM00450">
    <property type="entry name" value="RHOD"/>
    <property type="match status" value="2"/>
</dbReference>
<evidence type="ECO:0000256" key="2">
    <source>
        <dbReference type="ARBA" id="ARBA00022737"/>
    </source>
</evidence>
<keyword evidence="5" id="KW-1185">Reference proteome</keyword>
<proteinExistence type="predicted"/>
<dbReference type="InterPro" id="IPR036873">
    <property type="entry name" value="Rhodanese-like_dom_sf"/>
</dbReference>
<dbReference type="NCBIfam" id="NF008557">
    <property type="entry name" value="PRK11493.1"/>
    <property type="match status" value="1"/>
</dbReference>
<dbReference type="CDD" id="cd01449">
    <property type="entry name" value="TST_Repeat_2"/>
    <property type="match status" value="1"/>
</dbReference>
<gene>
    <name evidence="4" type="primary">sseA</name>
    <name evidence="4" type="ORF">VSX56_11375</name>
</gene>
<dbReference type="SUPFAM" id="SSF52821">
    <property type="entry name" value="Rhodanese/Cell cycle control phosphatase"/>
    <property type="match status" value="2"/>
</dbReference>
<evidence type="ECO:0000259" key="3">
    <source>
        <dbReference type="PROSITE" id="PS50206"/>
    </source>
</evidence>
<accession>A0ABV1SHJ0</accession>